<name>A0A1C4ZA33_9ACTN</name>
<keyword evidence="2" id="KW-0479">Metal-binding</keyword>
<dbReference type="InterPro" id="IPR016193">
    <property type="entry name" value="Cytidine_deaminase-like"/>
</dbReference>
<dbReference type="InterPro" id="IPR050202">
    <property type="entry name" value="Cyt/Deoxycyt_deaminase"/>
</dbReference>
<keyword evidence="3" id="KW-0378">Hydrolase</keyword>
<evidence type="ECO:0000256" key="4">
    <source>
        <dbReference type="ARBA" id="ARBA00022833"/>
    </source>
</evidence>
<dbReference type="GO" id="GO:0072527">
    <property type="term" value="P:pyrimidine-containing compound metabolic process"/>
    <property type="evidence" value="ECO:0007669"/>
    <property type="project" value="UniProtKB-ARBA"/>
</dbReference>
<accession>A0A1C4ZA33</accession>
<dbReference type="OrthoDB" id="9795347at2"/>
<evidence type="ECO:0000313" key="6">
    <source>
        <dbReference type="EMBL" id="SCF29744.1"/>
    </source>
</evidence>
<dbReference type="STRING" id="262898.GA0070564_105222"/>
<evidence type="ECO:0000256" key="2">
    <source>
        <dbReference type="ARBA" id="ARBA00022723"/>
    </source>
</evidence>
<evidence type="ECO:0000256" key="1">
    <source>
        <dbReference type="ARBA" id="ARBA00006576"/>
    </source>
</evidence>
<dbReference type="PROSITE" id="PS00903">
    <property type="entry name" value="CYT_DCMP_DEAMINASES_1"/>
    <property type="match status" value="1"/>
</dbReference>
<dbReference type="Proteomes" id="UP000199504">
    <property type="component" value="Unassembled WGS sequence"/>
</dbReference>
<evidence type="ECO:0000313" key="7">
    <source>
        <dbReference type="Proteomes" id="UP000199504"/>
    </source>
</evidence>
<dbReference type="GO" id="GO:0004126">
    <property type="term" value="F:cytidine deaminase activity"/>
    <property type="evidence" value="ECO:0007669"/>
    <property type="project" value="TreeGrafter"/>
</dbReference>
<evidence type="ECO:0000259" key="5">
    <source>
        <dbReference type="PROSITE" id="PS51747"/>
    </source>
</evidence>
<comment type="similarity">
    <text evidence="1">Belongs to the cytidine and deoxycytidylate deaminase family.</text>
</comment>
<dbReference type="PANTHER" id="PTHR11644">
    <property type="entry name" value="CYTIDINE DEAMINASE"/>
    <property type="match status" value="1"/>
</dbReference>
<keyword evidence="7" id="KW-1185">Reference proteome</keyword>
<sequence length="155" mass="16373">MKETDRALVQAATAVAKLRCRSENHTVAAAVRTVDGRVFTGVNVYHFTGGPCAELVALGAAATQGAGELEAIVAVGDRARGVLAPCGRCRQVLADHHPSIRVIVGPMDALRLVPVTDLLPETYVWADQQLEPALTVRTGQWPMPAVPGSRPASED</sequence>
<dbReference type="Gene3D" id="3.40.140.10">
    <property type="entry name" value="Cytidine Deaminase, domain 2"/>
    <property type="match status" value="1"/>
</dbReference>
<dbReference type="InterPro" id="IPR016192">
    <property type="entry name" value="APOBEC/CMP_deaminase_Zn-bd"/>
</dbReference>
<dbReference type="GO" id="GO:0042802">
    <property type="term" value="F:identical protein binding"/>
    <property type="evidence" value="ECO:0007669"/>
    <property type="project" value="UniProtKB-ARBA"/>
</dbReference>
<dbReference type="Pfam" id="PF00383">
    <property type="entry name" value="dCMP_cyt_deam_1"/>
    <property type="match status" value="1"/>
</dbReference>
<dbReference type="CDD" id="cd01283">
    <property type="entry name" value="cytidine_deaminase"/>
    <property type="match status" value="1"/>
</dbReference>
<keyword evidence="4" id="KW-0862">Zinc</keyword>
<dbReference type="GO" id="GO:0005829">
    <property type="term" value="C:cytosol"/>
    <property type="evidence" value="ECO:0007669"/>
    <property type="project" value="TreeGrafter"/>
</dbReference>
<proteinExistence type="inferred from homology"/>
<dbReference type="PANTHER" id="PTHR11644:SF2">
    <property type="entry name" value="CYTIDINE DEAMINASE"/>
    <property type="match status" value="1"/>
</dbReference>
<dbReference type="PROSITE" id="PS51747">
    <property type="entry name" value="CYT_DCMP_DEAMINASES_2"/>
    <property type="match status" value="1"/>
</dbReference>
<gene>
    <name evidence="6" type="ORF">GA0070564_105222</name>
</gene>
<reference evidence="7" key="1">
    <citation type="submission" date="2016-06" db="EMBL/GenBank/DDBJ databases">
        <authorList>
            <person name="Varghese N."/>
            <person name="Submissions Spin"/>
        </authorList>
    </citation>
    <scope>NUCLEOTIDE SEQUENCE [LARGE SCALE GENOMIC DNA]</scope>
    <source>
        <strain evidence="7">DSM 44830</strain>
    </source>
</reference>
<dbReference type="SUPFAM" id="SSF53927">
    <property type="entry name" value="Cytidine deaminase-like"/>
    <property type="match status" value="1"/>
</dbReference>
<dbReference type="InterPro" id="IPR002125">
    <property type="entry name" value="CMP_dCMP_dom"/>
</dbReference>
<dbReference type="AlphaFoldDB" id="A0A1C4ZA33"/>
<protein>
    <submittedName>
        <fullName evidence="6">Cytidine deaminase</fullName>
    </submittedName>
</protein>
<organism evidence="6 7">
    <name type="scientific">Micromonospora mirobrigensis</name>
    <dbReference type="NCBI Taxonomy" id="262898"/>
    <lineage>
        <taxon>Bacteria</taxon>
        <taxon>Bacillati</taxon>
        <taxon>Actinomycetota</taxon>
        <taxon>Actinomycetes</taxon>
        <taxon>Micromonosporales</taxon>
        <taxon>Micromonosporaceae</taxon>
        <taxon>Micromonospora</taxon>
    </lineage>
</organism>
<dbReference type="GO" id="GO:0055086">
    <property type="term" value="P:nucleobase-containing small molecule metabolic process"/>
    <property type="evidence" value="ECO:0007669"/>
    <property type="project" value="UniProtKB-ARBA"/>
</dbReference>
<dbReference type="RefSeq" id="WP_091609888.1">
    <property type="nucleotide sequence ID" value="NZ_FMCX01000005.1"/>
</dbReference>
<dbReference type="GO" id="GO:0008270">
    <property type="term" value="F:zinc ion binding"/>
    <property type="evidence" value="ECO:0007669"/>
    <property type="project" value="InterPro"/>
</dbReference>
<evidence type="ECO:0000256" key="3">
    <source>
        <dbReference type="ARBA" id="ARBA00022801"/>
    </source>
</evidence>
<dbReference type="EMBL" id="FMCX01000005">
    <property type="protein sequence ID" value="SCF29744.1"/>
    <property type="molecule type" value="Genomic_DNA"/>
</dbReference>
<feature type="domain" description="CMP/dCMP-type deaminase" evidence="5">
    <location>
        <begin position="2"/>
        <end position="126"/>
    </location>
</feature>